<evidence type="ECO:0000256" key="1">
    <source>
        <dbReference type="SAM" id="SignalP"/>
    </source>
</evidence>
<dbReference type="AlphaFoldDB" id="A0A374PBF3"/>
<evidence type="ECO:0000313" key="5">
    <source>
        <dbReference type="Proteomes" id="UP000263014"/>
    </source>
</evidence>
<comment type="caution">
    <text evidence="2">The sequence shown here is derived from an EMBL/GenBank/DDBJ whole genome shotgun (WGS) entry which is preliminary data.</text>
</comment>
<dbReference type="EMBL" id="QSSQ01000001">
    <property type="protein sequence ID" value="RGM09079.1"/>
    <property type="molecule type" value="Genomic_DNA"/>
</dbReference>
<proteinExistence type="predicted"/>
<dbReference type="Gene3D" id="3.40.190.10">
    <property type="entry name" value="Periplasmic binding protein-like II"/>
    <property type="match status" value="1"/>
</dbReference>
<dbReference type="EMBL" id="QSON01000002">
    <property type="protein sequence ID" value="RGJ06833.1"/>
    <property type="molecule type" value="Genomic_DNA"/>
</dbReference>
<dbReference type="Proteomes" id="UP000261257">
    <property type="component" value="Unassembled WGS sequence"/>
</dbReference>
<evidence type="ECO:0000313" key="2">
    <source>
        <dbReference type="EMBL" id="RGJ06833.1"/>
    </source>
</evidence>
<dbReference type="Pfam" id="PF01547">
    <property type="entry name" value="SBP_bac_1"/>
    <property type="match status" value="1"/>
</dbReference>
<dbReference type="SUPFAM" id="SSF53850">
    <property type="entry name" value="Periplasmic binding protein-like II"/>
    <property type="match status" value="1"/>
</dbReference>
<dbReference type="PROSITE" id="PS51257">
    <property type="entry name" value="PROKAR_LIPOPROTEIN"/>
    <property type="match status" value="1"/>
</dbReference>
<dbReference type="RefSeq" id="WP_117630884.1">
    <property type="nucleotide sequence ID" value="NZ_QRQF01000004.1"/>
</dbReference>
<evidence type="ECO:0000313" key="4">
    <source>
        <dbReference type="Proteomes" id="UP000261257"/>
    </source>
</evidence>
<organism evidence="2 5">
    <name type="scientific">Hungatella hathewayi</name>
    <dbReference type="NCBI Taxonomy" id="154046"/>
    <lineage>
        <taxon>Bacteria</taxon>
        <taxon>Bacillati</taxon>
        <taxon>Bacillota</taxon>
        <taxon>Clostridia</taxon>
        <taxon>Lachnospirales</taxon>
        <taxon>Lachnospiraceae</taxon>
        <taxon>Hungatella</taxon>
    </lineage>
</organism>
<dbReference type="InterPro" id="IPR006059">
    <property type="entry name" value="SBP"/>
</dbReference>
<gene>
    <name evidence="3" type="ORF">DXC39_03775</name>
    <name evidence="2" type="ORF">DXD79_05995</name>
</gene>
<dbReference type="PANTHER" id="PTHR43649">
    <property type="entry name" value="ARABINOSE-BINDING PROTEIN-RELATED"/>
    <property type="match status" value="1"/>
</dbReference>
<reference evidence="4 5" key="1">
    <citation type="submission" date="2018-08" db="EMBL/GenBank/DDBJ databases">
        <title>A genome reference for cultivated species of the human gut microbiota.</title>
        <authorList>
            <person name="Zou Y."/>
            <person name="Xue W."/>
            <person name="Luo G."/>
        </authorList>
    </citation>
    <scope>NUCLEOTIDE SEQUENCE [LARGE SCALE GENOMIC DNA]</scope>
    <source>
        <strain evidence="3 4">TF05-11AC</strain>
        <strain evidence="2 5">TM09-12</strain>
    </source>
</reference>
<feature type="chain" id="PRO_5042356414" evidence="1">
    <location>
        <begin position="22"/>
        <end position="429"/>
    </location>
</feature>
<name>A0A374PBF3_9FIRM</name>
<accession>A0A374PBF3</accession>
<sequence>MKKRRLAAGVMAAVMAAGIVAGCSSTGAGAKGSQEEKVTIKVALWDYSNTEYYKTMFDAFTAKYPNITVEPVEFSADEYDNTVITQLGGKQDFDVVFTKGTPALSALVEQGHVLALDDLMGKDASFQKDAYSGLVDQLQLNGKTYGVPFRKDNNMIFYNKDLFDKAGVPYPEDGMTMGEYHELAAKMTSGTGNDKVYGAHVHTWPSNVSEFARRVEEFDVLDTDSYENLVPYYHEILAMQDEEVVQDYGMLKSSNIHYSGVFYNQQAAMLQIGTWFINMCVENVKDFNWGVCSLPNDKGIGNEAAIGGVTPVSIGAYAKHPEEAWTFINYICGEEGAEVLAKQGIVPGYNSDQVSQIFDDIPKTSPNAPEGLSKYIDIDKYVVEQRMDRLAKEIDNIYQEQHSAIMTKSVTVEDGLRKMAERVKEAQSK</sequence>
<evidence type="ECO:0000313" key="3">
    <source>
        <dbReference type="EMBL" id="RGM09079.1"/>
    </source>
</evidence>
<keyword evidence="1" id="KW-0732">Signal</keyword>
<dbReference type="InterPro" id="IPR050490">
    <property type="entry name" value="Bact_solute-bd_prot1"/>
</dbReference>
<dbReference type="PANTHER" id="PTHR43649:SF12">
    <property type="entry name" value="DIACETYLCHITOBIOSE BINDING PROTEIN DASA"/>
    <property type="match status" value="1"/>
</dbReference>
<dbReference type="CDD" id="cd13585">
    <property type="entry name" value="PBP2_TMBP_like"/>
    <property type="match status" value="1"/>
</dbReference>
<feature type="signal peptide" evidence="1">
    <location>
        <begin position="1"/>
        <end position="21"/>
    </location>
</feature>
<dbReference type="Proteomes" id="UP000263014">
    <property type="component" value="Unassembled WGS sequence"/>
</dbReference>
<protein>
    <submittedName>
        <fullName evidence="2">Sugar ABC transporter substrate-binding protein</fullName>
    </submittedName>
</protein>